<dbReference type="EMBL" id="JH711574">
    <property type="protein sequence ID" value="EIW85560.1"/>
    <property type="molecule type" value="Genomic_DNA"/>
</dbReference>
<feature type="compositionally biased region" description="Basic residues" evidence="2">
    <location>
        <begin position="18"/>
        <end position="27"/>
    </location>
</feature>
<feature type="compositionally biased region" description="Low complexity" evidence="2">
    <location>
        <begin position="127"/>
        <end position="137"/>
    </location>
</feature>
<dbReference type="AlphaFoldDB" id="A0A5M3N2E9"/>
<dbReference type="KEGG" id="cput:CONPUDRAFT_162732"/>
<feature type="compositionally biased region" description="Polar residues" evidence="2">
    <location>
        <begin position="201"/>
        <end position="224"/>
    </location>
</feature>
<feature type="coiled-coil region" evidence="1">
    <location>
        <begin position="345"/>
        <end position="379"/>
    </location>
</feature>
<dbReference type="Proteomes" id="UP000053558">
    <property type="component" value="Unassembled WGS sequence"/>
</dbReference>
<feature type="compositionally biased region" description="Polar residues" evidence="2">
    <location>
        <begin position="262"/>
        <end position="277"/>
    </location>
</feature>
<feature type="compositionally biased region" description="Polar residues" evidence="2">
    <location>
        <begin position="145"/>
        <end position="162"/>
    </location>
</feature>
<feature type="compositionally biased region" description="Low complexity" evidence="2">
    <location>
        <begin position="238"/>
        <end position="257"/>
    </location>
</feature>
<keyword evidence="4" id="KW-1185">Reference proteome</keyword>
<dbReference type="GeneID" id="19204766"/>
<dbReference type="RefSeq" id="XP_007765010.1">
    <property type="nucleotide sequence ID" value="XM_007766820.1"/>
</dbReference>
<feature type="region of interest" description="Disordered" evidence="2">
    <location>
        <begin position="1"/>
        <end position="32"/>
    </location>
</feature>
<feature type="region of interest" description="Disordered" evidence="2">
    <location>
        <begin position="54"/>
        <end position="312"/>
    </location>
</feature>
<reference evidence="4" key="1">
    <citation type="journal article" date="2012" name="Science">
        <title>The Paleozoic origin of enzymatic lignin decomposition reconstructed from 31 fungal genomes.</title>
        <authorList>
            <person name="Floudas D."/>
            <person name="Binder M."/>
            <person name="Riley R."/>
            <person name="Barry K."/>
            <person name="Blanchette R.A."/>
            <person name="Henrissat B."/>
            <person name="Martinez A.T."/>
            <person name="Otillar R."/>
            <person name="Spatafora J.W."/>
            <person name="Yadav J.S."/>
            <person name="Aerts A."/>
            <person name="Benoit I."/>
            <person name="Boyd A."/>
            <person name="Carlson A."/>
            <person name="Copeland A."/>
            <person name="Coutinho P.M."/>
            <person name="de Vries R.P."/>
            <person name="Ferreira P."/>
            <person name="Findley K."/>
            <person name="Foster B."/>
            <person name="Gaskell J."/>
            <person name="Glotzer D."/>
            <person name="Gorecki P."/>
            <person name="Heitman J."/>
            <person name="Hesse C."/>
            <person name="Hori C."/>
            <person name="Igarashi K."/>
            <person name="Jurgens J.A."/>
            <person name="Kallen N."/>
            <person name="Kersten P."/>
            <person name="Kohler A."/>
            <person name="Kuees U."/>
            <person name="Kumar T.K.A."/>
            <person name="Kuo A."/>
            <person name="LaButti K."/>
            <person name="Larrondo L.F."/>
            <person name="Lindquist E."/>
            <person name="Ling A."/>
            <person name="Lombard V."/>
            <person name="Lucas S."/>
            <person name="Lundell T."/>
            <person name="Martin R."/>
            <person name="McLaughlin D.J."/>
            <person name="Morgenstern I."/>
            <person name="Morin E."/>
            <person name="Murat C."/>
            <person name="Nagy L.G."/>
            <person name="Nolan M."/>
            <person name="Ohm R.A."/>
            <person name="Patyshakuliyeva A."/>
            <person name="Rokas A."/>
            <person name="Ruiz-Duenas F.J."/>
            <person name="Sabat G."/>
            <person name="Salamov A."/>
            <person name="Samejima M."/>
            <person name="Schmutz J."/>
            <person name="Slot J.C."/>
            <person name="St John F."/>
            <person name="Stenlid J."/>
            <person name="Sun H."/>
            <person name="Sun S."/>
            <person name="Syed K."/>
            <person name="Tsang A."/>
            <person name="Wiebenga A."/>
            <person name="Young D."/>
            <person name="Pisabarro A."/>
            <person name="Eastwood D.C."/>
            <person name="Martin F."/>
            <person name="Cullen D."/>
            <person name="Grigoriev I.V."/>
            <person name="Hibbett D.S."/>
        </authorList>
    </citation>
    <scope>NUCLEOTIDE SEQUENCE [LARGE SCALE GENOMIC DNA]</scope>
    <source>
        <strain evidence="4">RWD-64-598 SS2</strain>
    </source>
</reference>
<evidence type="ECO:0000256" key="1">
    <source>
        <dbReference type="SAM" id="Coils"/>
    </source>
</evidence>
<evidence type="ECO:0000313" key="4">
    <source>
        <dbReference type="Proteomes" id="UP000053558"/>
    </source>
</evidence>
<evidence type="ECO:0000256" key="2">
    <source>
        <dbReference type="SAM" id="MobiDB-lite"/>
    </source>
</evidence>
<protein>
    <submittedName>
        <fullName evidence="3">Uncharacterized protein</fullName>
    </submittedName>
</protein>
<comment type="caution">
    <text evidence="3">The sequence shown here is derived from an EMBL/GenBank/DDBJ whole genome shotgun (WGS) entry which is preliminary data.</text>
</comment>
<evidence type="ECO:0000313" key="3">
    <source>
        <dbReference type="EMBL" id="EIW85560.1"/>
    </source>
</evidence>
<gene>
    <name evidence="3" type="ORF">CONPUDRAFT_162732</name>
</gene>
<proteinExistence type="predicted"/>
<accession>A0A5M3N2E9</accession>
<sequence>MEPFPFGRQASLPETIRRGRGTRRSKHPYPASVDLATELRNAWAPFDLFSSERRRTTTMMDPHSPLLNPLARSGTDSRVAERHSGNSVLPPTHGRASDQAQERPKKRVKIGNVDDEDNVTGAKVANPGSVPSSSSSFRPREPVSATAQTTRPSASSSRSQVPKPSVVTAPPQGSAPWSGAGTPVQAIQLSKPPQKPLVQYNHLNSGSGTSSKPVPPSANATLLRTVQDKDTKGQPVASSSSIGETSSQSSLVGSVPSAPAIASTSSQPAASVAQSIGVSPLQPPPPPSIQSPIASPSGERPAEPATPIKREDNAFAKAATLQAATNREDDPVQRAILQAETDSLMQKYERVMDEQKMLKEKLEARIAGEEKRNEQLKRLLDEA</sequence>
<organism evidence="3 4">
    <name type="scientific">Coniophora puteana (strain RWD-64-598)</name>
    <name type="common">Brown rot fungus</name>
    <dbReference type="NCBI Taxonomy" id="741705"/>
    <lineage>
        <taxon>Eukaryota</taxon>
        <taxon>Fungi</taxon>
        <taxon>Dikarya</taxon>
        <taxon>Basidiomycota</taxon>
        <taxon>Agaricomycotina</taxon>
        <taxon>Agaricomycetes</taxon>
        <taxon>Agaricomycetidae</taxon>
        <taxon>Boletales</taxon>
        <taxon>Coniophorineae</taxon>
        <taxon>Coniophoraceae</taxon>
        <taxon>Coniophora</taxon>
    </lineage>
</organism>
<name>A0A5M3N2E9_CONPW</name>
<keyword evidence="1" id="KW-0175">Coiled coil</keyword>